<organism evidence="1 2">
    <name type="scientific">Dreissena polymorpha</name>
    <name type="common">Zebra mussel</name>
    <name type="synonym">Mytilus polymorpha</name>
    <dbReference type="NCBI Taxonomy" id="45954"/>
    <lineage>
        <taxon>Eukaryota</taxon>
        <taxon>Metazoa</taxon>
        <taxon>Spiralia</taxon>
        <taxon>Lophotrochozoa</taxon>
        <taxon>Mollusca</taxon>
        <taxon>Bivalvia</taxon>
        <taxon>Autobranchia</taxon>
        <taxon>Heteroconchia</taxon>
        <taxon>Euheterodonta</taxon>
        <taxon>Imparidentia</taxon>
        <taxon>Neoheterodontei</taxon>
        <taxon>Myida</taxon>
        <taxon>Dreissenoidea</taxon>
        <taxon>Dreissenidae</taxon>
        <taxon>Dreissena</taxon>
    </lineage>
</organism>
<evidence type="ECO:0000313" key="1">
    <source>
        <dbReference type="EMBL" id="KAH3841846.1"/>
    </source>
</evidence>
<dbReference type="EMBL" id="JAIWYP010000004">
    <property type="protein sequence ID" value="KAH3841846.1"/>
    <property type="molecule type" value="Genomic_DNA"/>
</dbReference>
<reference evidence="1" key="2">
    <citation type="submission" date="2020-11" db="EMBL/GenBank/DDBJ databases">
        <authorList>
            <person name="McCartney M.A."/>
            <person name="Auch B."/>
            <person name="Kono T."/>
            <person name="Mallez S."/>
            <person name="Becker A."/>
            <person name="Gohl D.M."/>
            <person name="Silverstein K.A.T."/>
            <person name="Koren S."/>
            <person name="Bechman K.B."/>
            <person name="Herman A."/>
            <person name="Abrahante J.E."/>
            <person name="Garbe J."/>
        </authorList>
    </citation>
    <scope>NUCLEOTIDE SEQUENCE</scope>
    <source>
        <strain evidence="1">Duluth1</strain>
        <tissue evidence="1">Whole animal</tissue>
    </source>
</reference>
<accession>A0A9D4QSD3</accession>
<keyword evidence="2" id="KW-1185">Reference proteome</keyword>
<dbReference type="AlphaFoldDB" id="A0A9D4QSD3"/>
<proteinExistence type="predicted"/>
<protein>
    <submittedName>
        <fullName evidence="1">Uncharacterized protein</fullName>
    </submittedName>
</protein>
<gene>
    <name evidence="1" type="ORF">DPMN_115327</name>
</gene>
<evidence type="ECO:0000313" key="2">
    <source>
        <dbReference type="Proteomes" id="UP000828390"/>
    </source>
</evidence>
<sequence>MVESDGPLGRDSLSQFKSWRKTGTVVERVVRMVSETFGPAGDHLSLHDRWEAHCSKNGNRQIFSLF</sequence>
<reference evidence="1" key="1">
    <citation type="journal article" date="2019" name="bioRxiv">
        <title>The Genome of the Zebra Mussel, Dreissena polymorpha: A Resource for Invasive Species Research.</title>
        <authorList>
            <person name="McCartney M.A."/>
            <person name="Auch B."/>
            <person name="Kono T."/>
            <person name="Mallez S."/>
            <person name="Zhang Y."/>
            <person name="Obille A."/>
            <person name="Becker A."/>
            <person name="Abrahante J.E."/>
            <person name="Garbe J."/>
            <person name="Badalamenti J.P."/>
            <person name="Herman A."/>
            <person name="Mangelson H."/>
            <person name="Liachko I."/>
            <person name="Sullivan S."/>
            <person name="Sone E.D."/>
            <person name="Koren S."/>
            <person name="Silverstein K.A.T."/>
            <person name="Beckman K.B."/>
            <person name="Gohl D.M."/>
        </authorList>
    </citation>
    <scope>NUCLEOTIDE SEQUENCE</scope>
    <source>
        <strain evidence="1">Duluth1</strain>
        <tissue evidence="1">Whole animal</tissue>
    </source>
</reference>
<dbReference type="Proteomes" id="UP000828390">
    <property type="component" value="Unassembled WGS sequence"/>
</dbReference>
<name>A0A9D4QSD3_DREPO</name>
<comment type="caution">
    <text evidence="1">The sequence shown here is derived from an EMBL/GenBank/DDBJ whole genome shotgun (WGS) entry which is preliminary data.</text>
</comment>